<dbReference type="Proteomes" id="UP000614601">
    <property type="component" value="Unassembled WGS sequence"/>
</dbReference>
<keyword evidence="2" id="KW-1185">Reference proteome</keyword>
<dbReference type="EMBL" id="CAJFDH010000003">
    <property type="protein sequence ID" value="CAD5215590.1"/>
    <property type="molecule type" value="Genomic_DNA"/>
</dbReference>
<name>A0A811KH39_9BILA</name>
<evidence type="ECO:0000313" key="2">
    <source>
        <dbReference type="Proteomes" id="UP000614601"/>
    </source>
</evidence>
<reference evidence="1" key="1">
    <citation type="submission" date="2020-09" db="EMBL/GenBank/DDBJ databases">
        <authorList>
            <person name="Kikuchi T."/>
        </authorList>
    </citation>
    <scope>NUCLEOTIDE SEQUENCE</scope>
    <source>
        <strain evidence="1">SH1</strain>
    </source>
</reference>
<sequence>MNHYVQPLYSYPISNVNIYPCLTNSRAYVPTYSTYRNLPSWHNPSCVNQMKFHRFRYNEQPLVQYYNKYNYNNTIHTDYRPRLQFSSNHELKTRYHSYPEPYRPYEMNYMF</sequence>
<dbReference type="AlphaFoldDB" id="A0A811KH39"/>
<dbReference type="EMBL" id="CAJFCW020000003">
    <property type="protein sequence ID" value="CAG9104382.1"/>
    <property type="molecule type" value="Genomic_DNA"/>
</dbReference>
<accession>A0A811KH39</accession>
<dbReference type="OrthoDB" id="10290939at2759"/>
<protein>
    <submittedName>
        <fullName evidence="1">Uncharacterized protein</fullName>
    </submittedName>
</protein>
<comment type="caution">
    <text evidence="1">The sequence shown here is derived from an EMBL/GenBank/DDBJ whole genome shotgun (WGS) entry which is preliminary data.</text>
</comment>
<dbReference type="Proteomes" id="UP000783686">
    <property type="component" value="Unassembled WGS sequence"/>
</dbReference>
<proteinExistence type="predicted"/>
<gene>
    <name evidence="1" type="ORF">BOKJ2_LOCUS6169</name>
</gene>
<evidence type="ECO:0000313" key="1">
    <source>
        <dbReference type="EMBL" id="CAD5215590.1"/>
    </source>
</evidence>
<organism evidence="1 2">
    <name type="scientific">Bursaphelenchus okinawaensis</name>
    <dbReference type="NCBI Taxonomy" id="465554"/>
    <lineage>
        <taxon>Eukaryota</taxon>
        <taxon>Metazoa</taxon>
        <taxon>Ecdysozoa</taxon>
        <taxon>Nematoda</taxon>
        <taxon>Chromadorea</taxon>
        <taxon>Rhabditida</taxon>
        <taxon>Tylenchina</taxon>
        <taxon>Tylenchomorpha</taxon>
        <taxon>Aphelenchoidea</taxon>
        <taxon>Aphelenchoididae</taxon>
        <taxon>Bursaphelenchus</taxon>
    </lineage>
</organism>